<dbReference type="PATRIC" id="fig|479117.4.peg.286"/>
<dbReference type="PANTHER" id="PTHR17224:SF1">
    <property type="entry name" value="PEPTIDYL-TRNA HYDROLASE"/>
    <property type="match status" value="1"/>
</dbReference>
<dbReference type="RefSeq" id="WP_062019644.1">
    <property type="nucleotide sequence ID" value="NZ_JAKRCZ010000002.1"/>
</dbReference>
<feature type="site" description="Discriminates between blocked and unblocked aminoacyl-tRNA" evidence="8">
    <location>
        <position position="12"/>
    </location>
</feature>
<dbReference type="PROSITE" id="PS01195">
    <property type="entry name" value="PEPT_TRNA_HYDROL_1"/>
    <property type="match status" value="1"/>
</dbReference>
<sequence length="193" mass="21155">MSGTWLIVGLGNPGPRYERTRHNIGYMVVDELLSRTGGALSKTKHRAFADTVRIGGEKAVLMRSMTYMNESGIAVRGLADFYGVDPERIIAVHDDVDIPFDSIKLKIGGGEGGHNGLRSITQHIGTRDYLRLRAGVGRPPGRMDTADFVLRPFSSDETANLPIFVGDLADACEDLVRLGLTETQQRYHGRSRG</sequence>
<accession>A0A150HBJ8</accession>
<comment type="subcellular location">
    <subcellularLocation>
        <location evidence="8">Cytoplasm</location>
    </subcellularLocation>
</comment>
<evidence type="ECO:0000256" key="9">
    <source>
        <dbReference type="RuleBase" id="RU000673"/>
    </source>
</evidence>
<evidence type="ECO:0000256" key="3">
    <source>
        <dbReference type="ARBA" id="ARBA00022801"/>
    </source>
</evidence>
<comment type="catalytic activity">
    <reaction evidence="6 8 9">
        <text>an N-acyl-L-alpha-aminoacyl-tRNA + H2O = an N-acyl-L-amino acid + a tRNA + H(+)</text>
        <dbReference type="Rhea" id="RHEA:54448"/>
        <dbReference type="Rhea" id="RHEA-COMP:10123"/>
        <dbReference type="Rhea" id="RHEA-COMP:13883"/>
        <dbReference type="ChEBI" id="CHEBI:15377"/>
        <dbReference type="ChEBI" id="CHEBI:15378"/>
        <dbReference type="ChEBI" id="CHEBI:59874"/>
        <dbReference type="ChEBI" id="CHEBI:78442"/>
        <dbReference type="ChEBI" id="CHEBI:138191"/>
        <dbReference type="EC" id="3.1.1.29"/>
    </reaction>
</comment>
<comment type="caution">
    <text evidence="11">The sequence shown here is derived from an EMBL/GenBank/DDBJ whole genome shotgun (WGS) entry which is preliminary data.</text>
</comment>
<reference evidence="11 12" key="1">
    <citation type="submission" date="2016-01" db="EMBL/GenBank/DDBJ databases">
        <title>Use of Whole Genome Sequencing to ascertain that Brevibacterium massiliense (Roux, Raoult 2009) is a later heterotypic synonym of Brevibacterium ravenspurgense (Mages 2008).</title>
        <authorList>
            <person name="Bernier A.-M."/>
            <person name="Burdz T."/>
            <person name="Huynh C."/>
            <person name="Pachecho A.L."/>
            <person name="Wiebe D."/>
            <person name="Bonner C."/>
            <person name="Bernard K."/>
        </authorList>
    </citation>
    <scope>NUCLEOTIDE SEQUENCE [LARGE SCALE GENOMIC DNA]</scope>
    <source>
        <strain evidence="11 12">CCUG56047</strain>
    </source>
</reference>
<dbReference type="HAMAP" id="MF_00083">
    <property type="entry name" value="Pept_tRNA_hydro_bact"/>
    <property type="match status" value="1"/>
</dbReference>
<evidence type="ECO:0000256" key="8">
    <source>
        <dbReference type="HAMAP-Rule" id="MF_00083"/>
    </source>
</evidence>
<evidence type="ECO:0000256" key="2">
    <source>
        <dbReference type="ARBA" id="ARBA00022555"/>
    </source>
</evidence>
<feature type="site" description="Stabilizes the basic form of H active site to accept a proton" evidence="8">
    <location>
        <position position="94"/>
    </location>
</feature>
<evidence type="ECO:0000256" key="1">
    <source>
        <dbReference type="ARBA" id="ARBA00013260"/>
    </source>
</evidence>
<keyword evidence="8" id="KW-0963">Cytoplasm</keyword>
<organism evidence="11 12">
    <name type="scientific">Brevibacterium ravenspurgense</name>
    <dbReference type="NCBI Taxonomy" id="479117"/>
    <lineage>
        <taxon>Bacteria</taxon>
        <taxon>Bacillati</taxon>
        <taxon>Actinomycetota</taxon>
        <taxon>Actinomycetes</taxon>
        <taxon>Micrococcales</taxon>
        <taxon>Brevibacteriaceae</taxon>
        <taxon>Brevibacterium</taxon>
    </lineage>
</organism>
<name>A0A150HBJ8_9MICO</name>
<dbReference type="EC" id="3.1.1.29" evidence="1 8"/>
<dbReference type="InterPro" id="IPR018171">
    <property type="entry name" value="Pept_tRNA_hydro_CS"/>
</dbReference>
<dbReference type="GO" id="GO:0000049">
    <property type="term" value="F:tRNA binding"/>
    <property type="evidence" value="ECO:0007669"/>
    <property type="project" value="UniProtKB-UniRule"/>
</dbReference>
<dbReference type="EMBL" id="LQQC01000004">
    <property type="protein sequence ID" value="KXZ59354.1"/>
    <property type="molecule type" value="Genomic_DNA"/>
</dbReference>
<evidence type="ECO:0000313" key="11">
    <source>
        <dbReference type="EMBL" id="KXZ59354.1"/>
    </source>
</evidence>
<dbReference type="PANTHER" id="PTHR17224">
    <property type="entry name" value="PEPTIDYL-TRNA HYDROLASE"/>
    <property type="match status" value="1"/>
</dbReference>
<feature type="binding site" evidence="8">
    <location>
        <position position="67"/>
    </location>
    <ligand>
        <name>tRNA</name>
        <dbReference type="ChEBI" id="CHEBI:17843"/>
    </ligand>
</feature>
<dbReference type="GO" id="GO:0005737">
    <property type="term" value="C:cytoplasm"/>
    <property type="evidence" value="ECO:0007669"/>
    <property type="project" value="UniProtKB-SubCell"/>
</dbReference>
<feature type="active site" description="Proton acceptor" evidence="8">
    <location>
        <position position="22"/>
    </location>
</feature>
<evidence type="ECO:0000256" key="10">
    <source>
        <dbReference type="RuleBase" id="RU004320"/>
    </source>
</evidence>
<comment type="function">
    <text evidence="8">Hydrolyzes ribosome-free peptidyl-tRNAs (with 1 or more amino acids incorporated), which drop off the ribosome during protein synthesis, or as a result of ribosome stalling.</text>
</comment>
<feature type="binding site" evidence="8">
    <location>
        <position position="17"/>
    </location>
    <ligand>
        <name>tRNA</name>
        <dbReference type="ChEBI" id="CHEBI:17843"/>
    </ligand>
</feature>
<dbReference type="GO" id="GO:0004045">
    <property type="term" value="F:peptidyl-tRNA hydrolase activity"/>
    <property type="evidence" value="ECO:0007669"/>
    <property type="project" value="UniProtKB-UniRule"/>
</dbReference>
<feature type="binding site" evidence="8">
    <location>
        <position position="69"/>
    </location>
    <ligand>
        <name>tRNA</name>
        <dbReference type="ChEBI" id="CHEBI:17843"/>
    </ligand>
</feature>
<keyword evidence="2 8" id="KW-0820">tRNA-binding</keyword>
<feature type="binding site" evidence="8">
    <location>
        <position position="115"/>
    </location>
    <ligand>
        <name>tRNA</name>
        <dbReference type="ChEBI" id="CHEBI:17843"/>
    </ligand>
</feature>
<evidence type="ECO:0000256" key="5">
    <source>
        <dbReference type="ARBA" id="ARBA00038063"/>
    </source>
</evidence>
<keyword evidence="12" id="KW-1185">Reference proteome</keyword>
<dbReference type="PROSITE" id="PS01196">
    <property type="entry name" value="PEPT_TRNA_HYDROL_2"/>
    <property type="match status" value="1"/>
</dbReference>
<dbReference type="AlphaFoldDB" id="A0A150HBJ8"/>
<evidence type="ECO:0000256" key="6">
    <source>
        <dbReference type="ARBA" id="ARBA00048707"/>
    </source>
</evidence>
<keyword evidence="4 8" id="KW-0694">RNA-binding</keyword>
<dbReference type="GO" id="GO:0072344">
    <property type="term" value="P:rescue of stalled ribosome"/>
    <property type="evidence" value="ECO:0007669"/>
    <property type="project" value="UniProtKB-UniRule"/>
</dbReference>
<gene>
    <name evidence="8 11" type="primary">pth</name>
    <name evidence="11" type="ORF">Bravens_00287</name>
</gene>
<evidence type="ECO:0000256" key="4">
    <source>
        <dbReference type="ARBA" id="ARBA00022884"/>
    </source>
</evidence>
<keyword evidence="3 8" id="KW-0378">Hydrolase</keyword>
<comment type="subunit">
    <text evidence="8">Monomer.</text>
</comment>
<dbReference type="GO" id="GO:0006515">
    <property type="term" value="P:protein quality control for misfolded or incompletely synthesized proteins"/>
    <property type="evidence" value="ECO:0007669"/>
    <property type="project" value="UniProtKB-UniRule"/>
</dbReference>
<dbReference type="Proteomes" id="UP000243589">
    <property type="component" value="Unassembled WGS sequence"/>
</dbReference>
<proteinExistence type="inferred from homology"/>
<dbReference type="NCBIfam" id="TIGR00447">
    <property type="entry name" value="pth"/>
    <property type="match status" value="1"/>
</dbReference>
<comment type="function">
    <text evidence="8">Catalyzes the release of premature peptidyl moieties from peptidyl-tRNA molecules trapped in stalled 50S ribosomal subunits, and thus maintains levels of free tRNAs and 50S ribosomes.</text>
</comment>
<protein>
    <recommendedName>
        <fullName evidence="7 8">Peptidyl-tRNA hydrolase</fullName>
        <shortName evidence="8">Pth</shortName>
        <ecNumber evidence="1 8">3.1.1.29</ecNumber>
    </recommendedName>
</protein>
<comment type="similarity">
    <text evidence="5 8 10">Belongs to the PTH family.</text>
</comment>
<dbReference type="CDD" id="cd00462">
    <property type="entry name" value="PTH"/>
    <property type="match status" value="1"/>
</dbReference>
<dbReference type="Gene3D" id="3.40.50.1470">
    <property type="entry name" value="Peptidyl-tRNA hydrolase"/>
    <property type="match status" value="1"/>
</dbReference>
<evidence type="ECO:0000313" key="12">
    <source>
        <dbReference type="Proteomes" id="UP000243589"/>
    </source>
</evidence>
<dbReference type="FunFam" id="3.40.50.1470:FF:000001">
    <property type="entry name" value="Peptidyl-tRNA hydrolase"/>
    <property type="match status" value="1"/>
</dbReference>
<dbReference type="SUPFAM" id="SSF53178">
    <property type="entry name" value="Peptidyl-tRNA hydrolase-like"/>
    <property type="match status" value="1"/>
</dbReference>
<dbReference type="Pfam" id="PF01195">
    <property type="entry name" value="Pept_tRNA_hydro"/>
    <property type="match status" value="1"/>
</dbReference>
<dbReference type="InterPro" id="IPR001328">
    <property type="entry name" value="Pept_tRNA_hydro"/>
</dbReference>
<dbReference type="InterPro" id="IPR036416">
    <property type="entry name" value="Pept_tRNA_hydro_sf"/>
</dbReference>
<evidence type="ECO:0000256" key="7">
    <source>
        <dbReference type="ARBA" id="ARBA00050038"/>
    </source>
</evidence>